<sequence>MPKTIFTTPIISHLLYGISVLVLKLTGWQVVTNTHKTPEKAVFVAAPHTTNWDLPYALMLAFKLKLPIYWMGKTSIFRFPFGGLMRWLGGIPVERTRSTNLVDTMIDRFKAEKQLLIVIAPEGTRKKVSEWKSGFYHIACGANVPLLLGFIDYPNKRGGIGLVFQASGDYDKDLKEIKAFYAPFKGK</sequence>
<accession>A0A1T1HD57</accession>
<evidence type="ECO:0000256" key="1">
    <source>
        <dbReference type="ARBA" id="ARBA00005189"/>
    </source>
</evidence>
<evidence type="ECO:0000256" key="2">
    <source>
        <dbReference type="ARBA" id="ARBA00022679"/>
    </source>
</evidence>
<dbReference type="GO" id="GO:0006654">
    <property type="term" value="P:phosphatidic acid biosynthetic process"/>
    <property type="evidence" value="ECO:0007669"/>
    <property type="project" value="TreeGrafter"/>
</dbReference>
<dbReference type="SMART" id="SM00563">
    <property type="entry name" value="PlsC"/>
    <property type="match status" value="1"/>
</dbReference>
<feature type="domain" description="Phospholipid/glycerol acyltransferase" evidence="4">
    <location>
        <begin position="42"/>
        <end position="154"/>
    </location>
</feature>
<dbReference type="CDD" id="cd07988">
    <property type="entry name" value="LPLAT_ABO13168-like"/>
    <property type="match status" value="1"/>
</dbReference>
<dbReference type="GO" id="GO:0003841">
    <property type="term" value="F:1-acylglycerol-3-phosphate O-acyltransferase activity"/>
    <property type="evidence" value="ECO:0007669"/>
    <property type="project" value="TreeGrafter"/>
</dbReference>
<dbReference type="EMBL" id="MTSD02000002">
    <property type="protein sequence ID" value="OOV87791.1"/>
    <property type="molecule type" value="Genomic_DNA"/>
</dbReference>
<dbReference type="PANTHER" id="PTHR10434:SF9">
    <property type="entry name" value="PHOSPHOLIPID_GLYCEROL ACYLTRANSFERASE DOMAIN-CONTAINING PROTEIN"/>
    <property type="match status" value="1"/>
</dbReference>
<keyword evidence="3 5" id="KW-0012">Acyltransferase</keyword>
<evidence type="ECO:0000313" key="5">
    <source>
        <dbReference type="EMBL" id="OOV87791.1"/>
    </source>
</evidence>
<comment type="pathway">
    <text evidence="1">Lipid metabolism.</text>
</comment>
<dbReference type="Proteomes" id="UP000190064">
    <property type="component" value="Unassembled WGS sequence"/>
</dbReference>
<dbReference type="PANTHER" id="PTHR10434">
    <property type="entry name" value="1-ACYL-SN-GLYCEROL-3-PHOSPHATE ACYLTRANSFERASE"/>
    <property type="match status" value="1"/>
</dbReference>
<evidence type="ECO:0000256" key="3">
    <source>
        <dbReference type="ARBA" id="ARBA00023315"/>
    </source>
</evidence>
<keyword evidence="2" id="KW-0808">Transferase</keyword>
<evidence type="ECO:0000313" key="6">
    <source>
        <dbReference type="Proteomes" id="UP000190064"/>
    </source>
</evidence>
<organism evidence="5 6">
    <name type="scientific">Oceanospirillum linum</name>
    <dbReference type="NCBI Taxonomy" id="966"/>
    <lineage>
        <taxon>Bacteria</taxon>
        <taxon>Pseudomonadati</taxon>
        <taxon>Pseudomonadota</taxon>
        <taxon>Gammaproteobacteria</taxon>
        <taxon>Oceanospirillales</taxon>
        <taxon>Oceanospirillaceae</taxon>
        <taxon>Oceanospirillum</taxon>
    </lineage>
</organism>
<dbReference type="InterPro" id="IPR002123">
    <property type="entry name" value="Plipid/glycerol_acylTrfase"/>
</dbReference>
<proteinExistence type="predicted"/>
<dbReference type="STRING" id="966.BTA35_0207245"/>
<protein>
    <submittedName>
        <fullName evidence="5">Glycerol acyltransferase</fullName>
    </submittedName>
</protein>
<dbReference type="SUPFAM" id="SSF69593">
    <property type="entry name" value="Glycerol-3-phosphate (1)-acyltransferase"/>
    <property type="match status" value="1"/>
</dbReference>
<comment type="caution">
    <text evidence="5">The sequence shown here is derived from an EMBL/GenBank/DDBJ whole genome shotgun (WGS) entry which is preliminary data.</text>
</comment>
<keyword evidence="6" id="KW-1185">Reference proteome</keyword>
<name>A0A1T1HD57_OCELI</name>
<dbReference type="AlphaFoldDB" id="A0A1T1HD57"/>
<evidence type="ECO:0000259" key="4">
    <source>
        <dbReference type="SMART" id="SM00563"/>
    </source>
</evidence>
<gene>
    <name evidence="5" type="ORF">BTA35_0207245</name>
</gene>
<reference evidence="5" key="1">
    <citation type="submission" date="2017-02" db="EMBL/GenBank/DDBJ databases">
        <title>Draft Genome Sequence of the Salt Water Bacterium Oceanospirillum linum ATCC 11336.</title>
        <authorList>
            <person name="Trachtenberg A.M."/>
            <person name="Carney J.G."/>
            <person name="Linnane J.D."/>
            <person name="Rheaume B.A."/>
            <person name="Pitts N.L."/>
            <person name="Mykles D.L."/>
            <person name="Maclea K.S."/>
        </authorList>
    </citation>
    <scope>NUCLEOTIDE SEQUENCE [LARGE SCALE GENOMIC DNA]</scope>
    <source>
        <strain evidence="5">ATCC 11336</strain>
    </source>
</reference>
<dbReference type="Pfam" id="PF01553">
    <property type="entry name" value="Acyltransferase"/>
    <property type="match status" value="1"/>
</dbReference>